<reference evidence="2" key="1">
    <citation type="submission" date="2025-08" db="UniProtKB">
        <authorList>
            <consortium name="RefSeq"/>
        </authorList>
    </citation>
    <scope>IDENTIFICATION</scope>
    <source>
        <tissue evidence="2">Leaf</tissue>
    </source>
</reference>
<name>A0A9W3D2B9_RAPSA</name>
<sequence length="746" mass="85902">MESNLCFDPGTSPPPLSPDLQKHCENSDLFNSLPDMFVKISSHDVTRFGLEKMKEFCVSKSVFENMISSFKIFKPDELLDHKCFQNDKGINSEIILTFDQFLTHSKCFDHLEETLELDLQPPDFYARKPFDSFVFEGIGFDLSSSRHTLIIDELCGTSYALDGILIKKLLEQKSLETKSETDFCELDFCDFVLQPDILCFETDKTWHLLRSSRDHCVVLSFDDILIYNTFFDKSLKSLINISQSELKLVCSDVEQDMHVLKMSNIVACLEKNLVCNIYFDEHLERLRYVLLVLGKDILMFDLNKYLSCTFDPGLLMFVLSIQEIQVLPLRSESIDRIQQPENWNCNVQTGYLGDASDIGSVQSEYLGIQKVFQLDSNFPRKPTPQGFTEAWNHLQIFTEEGVMNFSNRRFFNPSICEYPAFEADSSLVKKRPEPKPIIGFKMNLSSFQKAQYQEIWPRNHEVMINSPKPVKPALHLLQWEASRSNQLQTRPWRPGDQFTQSVLSQTFLRNVLEAKCSLSSFYSNMVIENKQSCDEVNHLEPVQPSSLVSLSQELKLLEQSASTETKMEASRGGGLNTCVLRTWNWKYLRKASAKLQGSFSPNFSFIKIFMFLEFFLSNLFSFDSGKMDLRTNPFEEGEYDRTKIEHCPAWFMDMAQGGALVVQLDPTEVFSSDYANSLIIYAILDELNTQVSWTNTHPDELSKLVRSSELFRPSNHPRSNTDIQSLFEAYLLNHDVSSLETTWRIS</sequence>
<proteinExistence type="predicted"/>
<dbReference type="GeneID" id="130507328"/>
<organism evidence="1 2">
    <name type="scientific">Raphanus sativus</name>
    <name type="common">Radish</name>
    <name type="synonym">Raphanus raphanistrum var. sativus</name>
    <dbReference type="NCBI Taxonomy" id="3726"/>
    <lineage>
        <taxon>Eukaryota</taxon>
        <taxon>Viridiplantae</taxon>
        <taxon>Streptophyta</taxon>
        <taxon>Embryophyta</taxon>
        <taxon>Tracheophyta</taxon>
        <taxon>Spermatophyta</taxon>
        <taxon>Magnoliopsida</taxon>
        <taxon>eudicotyledons</taxon>
        <taxon>Gunneridae</taxon>
        <taxon>Pentapetalae</taxon>
        <taxon>rosids</taxon>
        <taxon>malvids</taxon>
        <taxon>Brassicales</taxon>
        <taxon>Brassicaceae</taxon>
        <taxon>Brassiceae</taxon>
        <taxon>Raphanus</taxon>
    </lineage>
</organism>
<gene>
    <name evidence="2" type="primary">LOC130507328</name>
</gene>
<dbReference type="Proteomes" id="UP000504610">
    <property type="component" value="Unplaced"/>
</dbReference>
<evidence type="ECO:0000313" key="1">
    <source>
        <dbReference type="Proteomes" id="UP000504610"/>
    </source>
</evidence>
<protein>
    <submittedName>
        <fullName evidence="2">Uncharacterized protein LOC130507328</fullName>
    </submittedName>
</protein>
<evidence type="ECO:0000313" key="2">
    <source>
        <dbReference type="RefSeq" id="XP_056858020.1"/>
    </source>
</evidence>
<dbReference type="KEGG" id="rsz:130507328"/>
<dbReference type="OrthoDB" id="1112596at2759"/>
<accession>A0A9W3D2B9</accession>
<keyword evidence="1" id="KW-1185">Reference proteome</keyword>
<dbReference type="AlphaFoldDB" id="A0A9W3D2B9"/>
<dbReference type="RefSeq" id="XP_056858020.1">
    <property type="nucleotide sequence ID" value="XM_057002040.1"/>
</dbReference>